<dbReference type="RefSeq" id="XP_018186289.1">
    <property type="nucleotide sequence ID" value="XM_018329536.1"/>
</dbReference>
<dbReference type="Proteomes" id="UP000076632">
    <property type="component" value="Unassembled WGS sequence"/>
</dbReference>
<name>A0A165F9G5_XYLHT</name>
<reference evidence="1 2" key="1">
    <citation type="journal article" date="2016" name="Fungal Biol.">
        <title>The genome of Xylona heveae provides a window into fungal endophytism.</title>
        <authorList>
            <person name="Gazis R."/>
            <person name="Kuo A."/>
            <person name="Riley R."/>
            <person name="LaButti K."/>
            <person name="Lipzen A."/>
            <person name="Lin J."/>
            <person name="Amirebrahimi M."/>
            <person name="Hesse C.N."/>
            <person name="Spatafora J.W."/>
            <person name="Henrissat B."/>
            <person name="Hainaut M."/>
            <person name="Grigoriev I.V."/>
            <person name="Hibbett D.S."/>
        </authorList>
    </citation>
    <scope>NUCLEOTIDE SEQUENCE [LARGE SCALE GENOMIC DNA]</scope>
    <source>
        <strain evidence="1 2">TC161</strain>
    </source>
</reference>
<accession>A0A165F9G5</accession>
<dbReference type="AlphaFoldDB" id="A0A165F9G5"/>
<sequence>RFRQNHRHWVRLRDSAVQDGWPFNVPELVKEPITQGKTSAEALREIQFYQESSGLFLPNLAFSRLVREIAMSYNTEL</sequence>
<evidence type="ECO:0000313" key="1">
    <source>
        <dbReference type="EMBL" id="KZF20734.1"/>
    </source>
</evidence>
<dbReference type="EMBL" id="KV407462">
    <property type="protein sequence ID" value="KZF20734.1"/>
    <property type="molecule type" value="Genomic_DNA"/>
</dbReference>
<gene>
    <name evidence="1" type="ORF">L228DRAFT_178166</name>
</gene>
<dbReference type="InParanoid" id="A0A165F9G5"/>
<dbReference type="SUPFAM" id="SSF47113">
    <property type="entry name" value="Histone-fold"/>
    <property type="match status" value="1"/>
</dbReference>
<dbReference type="Gene3D" id="1.10.20.10">
    <property type="entry name" value="Histone, subunit A"/>
    <property type="match status" value="1"/>
</dbReference>
<dbReference type="GO" id="GO:0046982">
    <property type="term" value="F:protein heterodimerization activity"/>
    <property type="evidence" value="ECO:0007669"/>
    <property type="project" value="InterPro"/>
</dbReference>
<keyword evidence="2" id="KW-1185">Reference proteome</keyword>
<dbReference type="InterPro" id="IPR009072">
    <property type="entry name" value="Histone-fold"/>
</dbReference>
<dbReference type="GeneID" id="28894673"/>
<feature type="non-terminal residue" evidence="1">
    <location>
        <position position="1"/>
    </location>
</feature>
<organism evidence="1 2">
    <name type="scientific">Xylona heveae (strain CBS 132557 / TC161)</name>
    <dbReference type="NCBI Taxonomy" id="1328760"/>
    <lineage>
        <taxon>Eukaryota</taxon>
        <taxon>Fungi</taxon>
        <taxon>Dikarya</taxon>
        <taxon>Ascomycota</taxon>
        <taxon>Pezizomycotina</taxon>
        <taxon>Xylonomycetes</taxon>
        <taxon>Xylonales</taxon>
        <taxon>Xylonaceae</taxon>
        <taxon>Xylona</taxon>
    </lineage>
</organism>
<protein>
    <submittedName>
        <fullName evidence="1">Uncharacterized protein</fullName>
    </submittedName>
</protein>
<proteinExistence type="predicted"/>
<evidence type="ECO:0000313" key="2">
    <source>
        <dbReference type="Proteomes" id="UP000076632"/>
    </source>
</evidence>